<evidence type="ECO:0000259" key="2">
    <source>
        <dbReference type="PROSITE" id="PS51833"/>
    </source>
</evidence>
<feature type="domain" description="HDOD" evidence="2">
    <location>
        <begin position="216"/>
        <end position="402"/>
    </location>
</feature>
<dbReference type="KEGG" id="rhy:RD110_10550"/>
<name>A0A1P8JUY1_9BURK</name>
<dbReference type="InterPro" id="IPR035919">
    <property type="entry name" value="EAL_sf"/>
</dbReference>
<dbReference type="Pfam" id="PF08668">
    <property type="entry name" value="HDOD"/>
    <property type="match status" value="1"/>
</dbReference>
<dbReference type="PROSITE" id="PS50883">
    <property type="entry name" value="EAL"/>
    <property type="match status" value="1"/>
</dbReference>
<dbReference type="SMART" id="SM00052">
    <property type="entry name" value="EAL"/>
    <property type="match status" value="1"/>
</dbReference>
<dbReference type="PANTHER" id="PTHR33525:SF4">
    <property type="entry name" value="CYCLIC DI-GMP PHOSPHODIESTERASE CDGJ"/>
    <property type="match status" value="1"/>
</dbReference>
<dbReference type="STRING" id="1842727.RD110_10550"/>
<protein>
    <submittedName>
        <fullName evidence="3">EAL domain-containing protein</fullName>
    </submittedName>
</protein>
<evidence type="ECO:0000259" key="1">
    <source>
        <dbReference type="PROSITE" id="PS50883"/>
    </source>
</evidence>
<organism evidence="3 4">
    <name type="scientific">Rhodoferax koreensis</name>
    <dbReference type="NCBI Taxonomy" id="1842727"/>
    <lineage>
        <taxon>Bacteria</taxon>
        <taxon>Pseudomonadati</taxon>
        <taxon>Pseudomonadota</taxon>
        <taxon>Betaproteobacteria</taxon>
        <taxon>Burkholderiales</taxon>
        <taxon>Comamonadaceae</taxon>
        <taxon>Rhodoferax</taxon>
    </lineage>
</organism>
<dbReference type="SUPFAM" id="SSF109604">
    <property type="entry name" value="HD-domain/PDEase-like"/>
    <property type="match status" value="1"/>
</dbReference>
<dbReference type="InterPro" id="IPR014408">
    <property type="entry name" value="dGMP_Pdiesterase_EAL/HD-GYP"/>
</dbReference>
<dbReference type="RefSeq" id="WP_076199213.1">
    <property type="nucleotide sequence ID" value="NZ_CP019236.1"/>
</dbReference>
<dbReference type="EMBL" id="CP019236">
    <property type="protein sequence ID" value="APW37569.1"/>
    <property type="molecule type" value="Genomic_DNA"/>
</dbReference>
<dbReference type="Gene3D" id="1.10.3210.10">
    <property type="entry name" value="Hypothetical protein af1432"/>
    <property type="match status" value="1"/>
</dbReference>
<dbReference type="PANTHER" id="PTHR33525">
    <property type="match status" value="1"/>
</dbReference>
<reference evidence="3 4" key="1">
    <citation type="submission" date="2017-01" db="EMBL/GenBank/DDBJ databases">
        <authorList>
            <person name="Mah S.A."/>
            <person name="Swanson W.J."/>
            <person name="Moy G.W."/>
            <person name="Vacquier V.D."/>
        </authorList>
    </citation>
    <scope>NUCLEOTIDE SEQUENCE [LARGE SCALE GENOMIC DNA]</scope>
    <source>
        <strain evidence="3 4">DCY110</strain>
    </source>
</reference>
<dbReference type="InterPro" id="IPR013976">
    <property type="entry name" value="HDOD"/>
</dbReference>
<proteinExistence type="predicted"/>
<dbReference type="PROSITE" id="PS51833">
    <property type="entry name" value="HDOD"/>
    <property type="match status" value="1"/>
</dbReference>
<accession>A0A1P8JUY1</accession>
<feature type="domain" description="EAL" evidence="1">
    <location>
        <begin position="1"/>
        <end position="222"/>
    </location>
</feature>
<gene>
    <name evidence="3" type="ORF">RD110_10550</name>
</gene>
<evidence type="ECO:0000313" key="4">
    <source>
        <dbReference type="Proteomes" id="UP000186609"/>
    </source>
</evidence>
<sequence>MPSPDSAAASAPAGPGNFVLIARQPIVDARREVVAYELFDRSTAVDAHTPASDIAMIFNALTHTGNESLVGKLTIFINCTHNSLAGGHLDLIQPDKVVLEIQPEPGHGVQDIQNRSLVLAELRRRGFRLAFNHTILAPAYAAWQPLADFVKLDLAALKPEQLQVIVAAAHKRVPQAQVVAEKVETAEQFSALASYGATLFQGYWFAQPTIVKARVVSPSQAHVLQLINLVRNQASTDEIEEVLKKDAMLGFNLMRLINSSGFGLNQEITSFRQAVMLLGLKKLFRWAALLLSTSKANGTPPAVGSMAVVRGRMMELLAAENMSAEDRDSAFVVGIFSLLDTMLGIPLPEALQLLSLPPAVVEALEHGSGPFGPLLALTKACEGEDDAAFAAAAAVLPFSNHQINMAHMDALAWADELGA</sequence>
<evidence type="ECO:0000313" key="3">
    <source>
        <dbReference type="EMBL" id="APW37569.1"/>
    </source>
</evidence>
<dbReference type="Gene3D" id="3.20.20.450">
    <property type="entry name" value="EAL domain"/>
    <property type="match status" value="1"/>
</dbReference>
<dbReference type="InterPro" id="IPR001633">
    <property type="entry name" value="EAL_dom"/>
</dbReference>
<dbReference type="Pfam" id="PF00563">
    <property type="entry name" value="EAL"/>
    <property type="match status" value="1"/>
</dbReference>
<dbReference type="OrthoDB" id="9804751at2"/>
<dbReference type="AlphaFoldDB" id="A0A1P8JUY1"/>
<dbReference type="InterPro" id="IPR052340">
    <property type="entry name" value="RNase_Y/CdgJ"/>
</dbReference>
<dbReference type="SUPFAM" id="SSF141868">
    <property type="entry name" value="EAL domain-like"/>
    <property type="match status" value="1"/>
</dbReference>
<dbReference type="PIRSF" id="PIRSF003180">
    <property type="entry name" value="DiGMPpdiest_YuxH"/>
    <property type="match status" value="1"/>
</dbReference>
<keyword evidence="4" id="KW-1185">Reference proteome</keyword>
<dbReference type="Proteomes" id="UP000186609">
    <property type="component" value="Chromosome"/>
</dbReference>